<dbReference type="AlphaFoldDB" id="A0A7J6W9W0"/>
<gene>
    <name evidence="1" type="ORF">FRX31_016689</name>
</gene>
<dbReference type="Proteomes" id="UP000554482">
    <property type="component" value="Unassembled WGS sequence"/>
</dbReference>
<organism evidence="1 2">
    <name type="scientific">Thalictrum thalictroides</name>
    <name type="common">Rue-anemone</name>
    <name type="synonym">Anemone thalictroides</name>
    <dbReference type="NCBI Taxonomy" id="46969"/>
    <lineage>
        <taxon>Eukaryota</taxon>
        <taxon>Viridiplantae</taxon>
        <taxon>Streptophyta</taxon>
        <taxon>Embryophyta</taxon>
        <taxon>Tracheophyta</taxon>
        <taxon>Spermatophyta</taxon>
        <taxon>Magnoliopsida</taxon>
        <taxon>Ranunculales</taxon>
        <taxon>Ranunculaceae</taxon>
        <taxon>Thalictroideae</taxon>
        <taxon>Thalictrum</taxon>
    </lineage>
</organism>
<evidence type="ECO:0000313" key="1">
    <source>
        <dbReference type="EMBL" id="KAF5193723.1"/>
    </source>
</evidence>
<keyword evidence="2" id="KW-1185">Reference proteome</keyword>
<protein>
    <submittedName>
        <fullName evidence="1">Uncharacterized protein</fullName>
    </submittedName>
</protein>
<name>A0A7J6W9W0_THATH</name>
<accession>A0A7J6W9W0</accession>
<sequence>MTRKFRQRICESWIMDRREEKSRKILKEERIMFKDSSELNLKQKSRQVLNQQKSISPQCKLLAFVIRLIMMAS</sequence>
<proteinExistence type="predicted"/>
<comment type="caution">
    <text evidence="1">The sequence shown here is derived from an EMBL/GenBank/DDBJ whole genome shotgun (WGS) entry which is preliminary data.</text>
</comment>
<reference evidence="1 2" key="1">
    <citation type="submission" date="2020-06" db="EMBL/GenBank/DDBJ databases">
        <title>Transcriptomic and genomic resources for Thalictrum thalictroides and T. hernandezii: Facilitating candidate gene discovery in an emerging model plant lineage.</title>
        <authorList>
            <person name="Arias T."/>
            <person name="Riano-Pachon D.M."/>
            <person name="Di Stilio V.S."/>
        </authorList>
    </citation>
    <scope>NUCLEOTIDE SEQUENCE [LARGE SCALE GENOMIC DNA]</scope>
    <source>
        <strain evidence="2">cv. WT478/WT964</strain>
        <tissue evidence="1">Leaves</tissue>
    </source>
</reference>
<dbReference type="EMBL" id="JABWDY010019715">
    <property type="protein sequence ID" value="KAF5193723.1"/>
    <property type="molecule type" value="Genomic_DNA"/>
</dbReference>
<evidence type="ECO:0000313" key="2">
    <source>
        <dbReference type="Proteomes" id="UP000554482"/>
    </source>
</evidence>